<reference evidence="14 16" key="2">
    <citation type="submission" date="2018-11" db="EMBL/GenBank/DDBJ databases">
        <authorList>
            <consortium name="Pathogen Informatics"/>
        </authorList>
    </citation>
    <scope>NUCLEOTIDE SEQUENCE [LARGE SCALE GENOMIC DNA]</scope>
</reference>
<evidence type="ECO:0000259" key="13">
    <source>
        <dbReference type="PROSITE" id="PS50853"/>
    </source>
</evidence>
<keyword evidence="3" id="KW-0723">Serine/threonine-protein kinase</keyword>
<sequence>KPQPTIEWIDNRGQPIGHDSKRFKVISKDNQTSLTILGAQIEDEGNFTLRITNKFGFDTCEIPIQVIDYPDRPGRPIVCEQSLCLVRLMWATSGQESTSPIIYVIEQRREDEDVWQKVDAVKQSSTTICNLQVNHIYKFRVRAENNFGQSDPSEESESIFVPDPKYRKENDHVLADNCSKFITDIKPSEYRTIDVTRLPNDFEAKYILCEELGHGSYATIYRTIEKSTGKNWVAKIVKVRPGIKKDSVLHEINIMNQLHHEKLLNLHEAFDLGSEMYLVEELVSGDELLDKIFKDGGSINENDIRNYVRQILQGIQHMHSKGIAHLDLKPETIVLQSENSNQIKIIDFGLARKIDPTKNCKLLFGTAEYCAPEIINSEPLSLSVDMWAVGVITYVMLSGISPFASANDAETLANVAAGDWNFDDASWNNVSDMAKDFISRLMLKDKRKRLTVTESLNHPWIMELGQDIQNITLRQIKNFLPTIKYSGDDLLPLGRLVHRGSLFRQISMDGVFERNVTFDEEYPPKVLKPLENMTANIGISVIQLICSIDGSPSPKLQWFKDSHELIQPSKKYNMSFINGTAELSIKDIEEVDAGLYSVTATNELGSIQCEAKLIVQHQQTTKRFENELEITLPNFHRKLTNAVVKIGEPVLLCASSNCEPQLDVKWYRNNEPIDINSARYVTRSNKGHKNENENFFDRFCSRSHYWS</sequence>
<dbReference type="WBParaSite" id="DME_0000982901-mRNA-1">
    <property type="protein sequence ID" value="DME_0000982901-mRNA-1"/>
    <property type="gene ID" value="DME_0000982901"/>
</dbReference>
<dbReference type="CDD" id="cd00096">
    <property type="entry name" value="Ig"/>
    <property type="match status" value="1"/>
</dbReference>
<feature type="domain" description="Protein kinase" evidence="11">
    <location>
        <begin position="206"/>
        <end position="461"/>
    </location>
</feature>
<evidence type="ECO:0000256" key="2">
    <source>
        <dbReference type="ARBA" id="ARBA00006692"/>
    </source>
</evidence>
<proteinExistence type="inferred from homology"/>
<dbReference type="Pfam" id="PF07679">
    <property type="entry name" value="I-set"/>
    <property type="match status" value="2"/>
</dbReference>
<evidence type="ECO:0000313" key="15">
    <source>
        <dbReference type="Proteomes" id="UP000038040"/>
    </source>
</evidence>
<dbReference type="GO" id="GO:0005634">
    <property type="term" value="C:nucleus"/>
    <property type="evidence" value="ECO:0007669"/>
    <property type="project" value="TreeGrafter"/>
</dbReference>
<dbReference type="InterPro" id="IPR017441">
    <property type="entry name" value="Protein_kinase_ATP_BS"/>
</dbReference>
<keyword evidence="9" id="KW-0393">Immunoglobulin domain</keyword>
<dbReference type="SMART" id="SM00408">
    <property type="entry name" value="IGc2"/>
    <property type="match status" value="1"/>
</dbReference>
<organism evidence="15 17">
    <name type="scientific">Dracunculus medinensis</name>
    <name type="common">Guinea worm</name>
    <dbReference type="NCBI Taxonomy" id="318479"/>
    <lineage>
        <taxon>Eukaryota</taxon>
        <taxon>Metazoa</taxon>
        <taxon>Ecdysozoa</taxon>
        <taxon>Nematoda</taxon>
        <taxon>Chromadorea</taxon>
        <taxon>Rhabditida</taxon>
        <taxon>Spirurina</taxon>
        <taxon>Dracunculoidea</taxon>
        <taxon>Dracunculidae</taxon>
        <taxon>Dracunculus</taxon>
    </lineage>
</organism>
<comment type="similarity">
    <text evidence="2">Belongs to the protein kinase superfamily. CAMK Ser/Thr protein kinase family.</text>
</comment>
<feature type="domain" description="Ig-like" evidence="12">
    <location>
        <begin position="524"/>
        <end position="614"/>
    </location>
</feature>
<dbReference type="InterPro" id="IPR036116">
    <property type="entry name" value="FN3_sf"/>
</dbReference>
<dbReference type="InterPro" id="IPR000719">
    <property type="entry name" value="Prot_kinase_dom"/>
</dbReference>
<dbReference type="GO" id="GO:0004674">
    <property type="term" value="F:protein serine/threonine kinase activity"/>
    <property type="evidence" value="ECO:0007669"/>
    <property type="project" value="UniProtKB-KW"/>
</dbReference>
<keyword evidence="7" id="KW-0418">Kinase</keyword>
<keyword evidence="6 10" id="KW-0547">Nucleotide-binding</keyword>
<dbReference type="Gene3D" id="3.30.200.20">
    <property type="entry name" value="Phosphorylase Kinase, domain 1"/>
    <property type="match status" value="1"/>
</dbReference>
<dbReference type="CDD" id="cd00063">
    <property type="entry name" value="FN3"/>
    <property type="match status" value="1"/>
</dbReference>
<protein>
    <submittedName>
        <fullName evidence="17">Protein kinase domain-containing protein</fullName>
    </submittedName>
</protein>
<dbReference type="PROSITE" id="PS50835">
    <property type="entry name" value="IG_LIKE"/>
    <property type="match status" value="2"/>
</dbReference>
<evidence type="ECO:0000256" key="9">
    <source>
        <dbReference type="ARBA" id="ARBA00023319"/>
    </source>
</evidence>
<dbReference type="Gene3D" id="1.10.510.10">
    <property type="entry name" value="Transferase(Phosphotransferase) domain 1"/>
    <property type="match status" value="1"/>
</dbReference>
<evidence type="ECO:0000256" key="6">
    <source>
        <dbReference type="ARBA" id="ARBA00022741"/>
    </source>
</evidence>
<dbReference type="InterPro" id="IPR003598">
    <property type="entry name" value="Ig_sub2"/>
</dbReference>
<comment type="cofactor">
    <cofactor evidence="1">
        <name>Mg(2+)</name>
        <dbReference type="ChEBI" id="CHEBI:18420"/>
    </cofactor>
</comment>
<dbReference type="PANTHER" id="PTHR24342:SF20">
    <property type="entry name" value="MYOSIN LIGHT CHAIN KINASE, SMOOTH MUSCLE"/>
    <property type="match status" value="1"/>
</dbReference>
<evidence type="ECO:0000313" key="14">
    <source>
        <dbReference type="EMBL" id="VDN60786.1"/>
    </source>
</evidence>
<evidence type="ECO:0000313" key="17">
    <source>
        <dbReference type="WBParaSite" id="DME_0000982901-mRNA-1"/>
    </source>
</evidence>
<dbReference type="Pfam" id="PF00041">
    <property type="entry name" value="fn3"/>
    <property type="match status" value="1"/>
</dbReference>
<dbReference type="FunFam" id="1.10.510.10:FF:000571">
    <property type="entry name" value="Maternal embryonic leucine zipper kinase"/>
    <property type="match status" value="1"/>
</dbReference>
<dbReference type="PANTHER" id="PTHR24342">
    <property type="entry name" value="SERINE/THREONINE-PROTEIN KINASE 17"/>
    <property type="match status" value="1"/>
</dbReference>
<evidence type="ECO:0000256" key="10">
    <source>
        <dbReference type="PROSITE-ProRule" id="PRU10141"/>
    </source>
</evidence>
<evidence type="ECO:0000313" key="16">
    <source>
        <dbReference type="Proteomes" id="UP000274756"/>
    </source>
</evidence>
<dbReference type="Proteomes" id="UP000274756">
    <property type="component" value="Unassembled WGS sequence"/>
</dbReference>
<dbReference type="GO" id="GO:0043065">
    <property type="term" value="P:positive regulation of apoptotic process"/>
    <property type="evidence" value="ECO:0007669"/>
    <property type="project" value="TreeGrafter"/>
</dbReference>
<dbReference type="STRING" id="318479.A0A0N4UPE6"/>
<dbReference type="GO" id="GO:0035556">
    <property type="term" value="P:intracellular signal transduction"/>
    <property type="evidence" value="ECO:0007669"/>
    <property type="project" value="TreeGrafter"/>
</dbReference>
<dbReference type="InterPro" id="IPR003599">
    <property type="entry name" value="Ig_sub"/>
</dbReference>
<evidence type="ECO:0000259" key="12">
    <source>
        <dbReference type="PROSITE" id="PS50835"/>
    </source>
</evidence>
<keyword evidence="8 10" id="KW-0067">ATP-binding</keyword>
<dbReference type="GO" id="GO:0005524">
    <property type="term" value="F:ATP binding"/>
    <property type="evidence" value="ECO:0007669"/>
    <property type="project" value="UniProtKB-UniRule"/>
</dbReference>
<evidence type="ECO:0000256" key="8">
    <source>
        <dbReference type="ARBA" id="ARBA00022840"/>
    </source>
</evidence>
<evidence type="ECO:0000256" key="3">
    <source>
        <dbReference type="ARBA" id="ARBA00022527"/>
    </source>
</evidence>
<reference evidence="17" key="1">
    <citation type="submission" date="2017-02" db="UniProtKB">
        <authorList>
            <consortium name="WormBaseParasite"/>
        </authorList>
    </citation>
    <scope>IDENTIFICATION</scope>
</reference>
<evidence type="ECO:0000256" key="5">
    <source>
        <dbReference type="ARBA" id="ARBA00022737"/>
    </source>
</evidence>
<dbReference type="InterPro" id="IPR013098">
    <property type="entry name" value="Ig_I-set"/>
</dbReference>
<dbReference type="SMART" id="SM00409">
    <property type="entry name" value="IG"/>
    <property type="match status" value="1"/>
</dbReference>
<keyword evidence="4" id="KW-0808">Transferase</keyword>
<name>A0A0N4UPE6_DRAME</name>
<dbReference type="SMART" id="SM00060">
    <property type="entry name" value="FN3"/>
    <property type="match status" value="1"/>
</dbReference>
<dbReference type="OrthoDB" id="2152335at2759"/>
<dbReference type="Gene3D" id="2.60.40.10">
    <property type="entry name" value="Immunoglobulins"/>
    <property type="match status" value="4"/>
</dbReference>
<feature type="binding site" evidence="10">
    <location>
        <position position="235"/>
    </location>
    <ligand>
        <name>ATP</name>
        <dbReference type="ChEBI" id="CHEBI:30616"/>
    </ligand>
</feature>
<evidence type="ECO:0000256" key="7">
    <source>
        <dbReference type="ARBA" id="ARBA00022777"/>
    </source>
</evidence>
<dbReference type="InterPro" id="IPR003961">
    <property type="entry name" value="FN3_dom"/>
</dbReference>
<evidence type="ECO:0000259" key="11">
    <source>
        <dbReference type="PROSITE" id="PS50011"/>
    </source>
</evidence>
<dbReference type="InterPro" id="IPR013783">
    <property type="entry name" value="Ig-like_fold"/>
</dbReference>
<dbReference type="SUPFAM" id="SSF49265">
    <property type="entry name" value="Fibronectin type III"/>
    <property type="match status" value="1"/>
</dbReference>
<dbReference type="SUPFAM" id="SSF48726">
    <property type="entry name" value="Immunoglobulin"/>
    <property type="match status" value="3"/>
</dbReference>
<dbReference type="InterPro" id="IPR036179">
    <property type="entry name" value="Ig-like_dom_sf"/>
</dbReference>
<dbReference type="PROSITE" id="PS00107">
    <property type="entry name" value="PROTEIN_KINASE_ATP"/>
    <property type="match status" value="1"/>
</dbReference>
<dbReference type="PROSITE" id="PS50853">
    <property type="entry name" value="FN3"/>
    <property type="match status" value="1"/>
</dbReference>
<accession>A0A0N4UPE6</accession>
<keyword evidence="5" id="KW-0677">Repeat</keyword>
<dbReference type="FunFam" id="2.60.40.10:FF:000107">
    <property type="entry name" value="Myosin, light chain kinase a"/>
    <property type="match status" value="1"/>
</dbReference>
<dbReference type="SUPFAM" id="SSF56112">
    <property type="entry name" value="Protein kinase-like (PK-like)"/>
    <property type="match status" value="1"/>
</dbReference>
<gene>
    <name evidence="14" type="ORF">DME_LOCUS10759</name>
</gene>
<feature type="domain" description="Ig-like" evidence="12">
    <location>
        <begin position="633"/>
        <end position="707"/>
    </location>
</feature>
<dbReference type="AlphaFoldDB" id="A0A0N4UPE6"/>
<dbReference type="Pfam" id="PF00069">
    <property type="entry name" value="Pkinase"/>
    <property type="match status" value="1"/>
</dbReference>
<dbReference type="InterPro" id="IPR011009">
    <property type="entry name" value="Kinase-like_dom_sf"/>
</dbReference>
<feature type="domain" description="Fibronectin type-III" evidence="13">
    <location>
        <begin position="72"/>
        <end position="164"/>
    </location>
</feature>
<evidence type="ECO:0000256" key="4">
    <source>
        <dbReference type="ARBA" id="ARBA00022679"/>
    </source>
</evidence>
<keyword evidence="16" id="KW-1185">Reference proteome</keyword>
<dbReference type="EMBL" id="UYYG01001244">
    <property type="protein sequence ID" value="VDN60786.1"/>
    <property type="molecule type" value="Genomic_DNA"/>
</dbReference>
<dbReference type="Proteomes" id="UP000038040">
    <property type="component" value="Unplaced"/>
</dbReference>
<dbReference type="InterPro" id="IPR007110">
    <property type="entry name" value="Ig-like_dom"/>
</dbReference>
<evidence type="ECO:0000256" key="1">
    <source>
        <dbReference type="ARBA" id="ARBA00001946"/>
    </source>
</evidence>
<dbReference type="PROSITE" id="PS50011">
    <property type="entry name" value="PROTEIN_KINASE_DOM"/>
    <property type="match status" value="1"/>
</dbReference>